<dbReference type="InterPro" id="IPR033756">
    <property type="entry name" value="YlxH/NBP35"/>
</dbReference>
<gene>
    <name evidence="9" type="ORF">ACFQPE_17640</name>
</gene>
<proteinExistence type="inferred from homology"/>
<dbReference type="CDD" id="cd02037">
    <property type="entry name" value="Mrp_NBP35"/>
    <property type="match status" value="1"/>
</dbReference>
<dbReference type="AlphaFoldDB" id="A0ABD6ADE8"/>
<dbReference type="InterPro" id="IPR027417">
    <property type="entry name" value="P-loop_NTPase"/>
</dbReference>
<keyword evidence="5 8" id="KW-0411">Iron-sulfur</keyword>
<dbReference type="GO" id="GO:0016887">
    <property type="term" value="F:ATP hydrolysis activity"/>
    <property type="evidence" value="ECO:0007669"/>
    <property type="project" value="UniProtKB-UniRule"/>
</dbReference>
<keyword evidence="8" id="KW-0378">Hydrolase</keyword>
<evidence type="ECO:0000256" key="4">
    <source>
        <dbReference type="ARBA" id="ARBA00023004"/>
    </source>
</evidence>
<evidence type="ECO:0000256" key="5">
    <source>
        <dbReference type="ARBA" id="ARBA00023014"/>
    </source>
</evidence>
<comment type="similarity">
    <text evidence="8">Belongs to the Mrp/NBP35 ATP-binding proteins family.</text>
</comment>
<comment type="caution">
    <text evidence="9">The sequence shown here is derived from an EMBL/GenBank/DDBJ whole genome shotgun (WGS) entry which is preliminary data.</text>
</comment>
<comment type="function">
    <text evidence="6 8">Binds and transfers iron-sulfur (Fe-S) clusters to target apoproteins. Can hydrolyze ATP.</text>
</comment>
<evidence type="ECO:0000256" key="6">
    <source>
        <dbReference type="ARBA" id="ARBA00058094"/>
    </source>
</evidence>
<dbReference type="InterPro" id="IPR019591">
    <property type="entry name" value="Mrp/NBP35_ATP-bd"/>
</dbReference>
<protein>
    <recommendedName>
        <fullName evidence="7 8">Iron-sulfur cluster carrier protein</fullName>
    </recommendedName>
</protein>
<evidence type="ECO:0000256" key="1">
    <source>
        <dbReference type="ARBA" id="ARBA00022723"/>
    </source>
</evidence>
<dbReference type="Pfam" id="PF10609">
    <property type="entry name" value="ParA"/>
    <property type="match status" value="1"/>
</dbReference>
<evidence type="ECO:0000313" key="10">
    <source>
        <dbReference type="Proteomes" id="UP001596547"/>
    </source>
</evidence>
<dbReference type="GeneID" id="79317212"/>
<keyword evidence="4 8" id="KW-0408">Iron</keyword>
<dbReference type="GO" id="GO:0046872">
    <property type="term" value="F:metal ion binding"/>
    <property type="evidence" value="ECO:0007669"/>
    <property type="project" value="UniProtKB-KW"/>
</dbReference>
<dbReference type="EMBL" id="JBHTBF010000003">
    <property type="protein sequence ID" value="MFC7318599.1"/>
    <property type="molecule type" value="Genomic_DNA"/>
</dbReference>
<keyword evidence="2 8" id="KW-0547">Nucleotide-binding</keyword>
<feature type="binding site" evidence="8">
    <location>
        <begin position="111"/>
        <end position="118"/>
    </location>
    <ligand>
        <name>ATP</name>
        <dbReference type="ChEBI" id="CHEBI:30616"/>
    </ligand>
</feature>
<evidence type="ECO:0000256" key="7">
    <source>
        <dbReference type="ARBA" id="ARBA00074706"/>
    </source>
</evidence>
<dbReference type="InterPro" id="IPR000808">
    <property type="entry name" value="Mrp-like_CS"/>
</dbReference>
<dbReference type="PANTHER" id="PTHR42961">
    <property type="entry name" value="IRON-SULFUR PROTEIN NUBPL"/>
    <property type="match status" value="1"/>
</dbReference>
<dbReference type="Gene3D" id="3.40.50.300">
    <property type="entry name" value="P-loop containing nucleotide triphosphate hydrolases"/>
    <property type="match status" value="1"/>
</dbReference>
<dbReference type="SUPFAM" id="SSF52540">
    <property type="entry name" value="P-loop containing nucleoside triphosphate hydrolases"/>
    <property type="match status" value="1"/>
</dbReference>
<keyword evidence="10" id="KW-1185">Reference proteome</keyword>
<reference evidence="9 10" key="1">
    <citation type="journal article" date="2019" name="Int. J. Syst. Evol. Microbiol.">
        <title>The Global Catalogue of Microorganisms (GCM) 10K type strain sequencing project: providing services to taxonomists for standard genome sequencing and annotation.</title>
        <authorList>
            <consortium name="The Broad Institute Genomics Platform"/>
            <consortium name="The Broad Institute Genome Sequencing Center for Infectious Disease"/>
            <person name="Wu L."/>
            <person name="Ma J."/>
        </authorList>
    </citation>
    <scope>NUCLEOTIDE SEQUENCE [LARGE SCALE GENOMIC DNA]</scope>
    <source>
        <strain evidence="9 10">PSR21</strain>
    </source>
</reference>
<accession>A0ABD6ADE8</accession>
<dbReference type="PANTHER" id="PTHR42961:SF2">
    <property type="entry name" value="IRON-SULFUR PROTEIN NUBPL"/>
    <property type="match status" value="1"/>
</dbReference>
<dbReference type="RefSeq" id="WP_276306561.1">
    <property type="nucleotide sequence ID" value="NZ_CP119993.1"/>
</dbReference>
<dbReference type="InterPro" id="IPR034904">
    <property type="entry name" value="FSCA_dom_sf"/>
</dbReference>
<keyword evidence="1 8" id="KW-0479">Metal-binding</keyword>
<dbReference type="PROSITE" id="PS01215">
    <property type="entry name" value="MRP"/>
    <property type="match status" value="1"/>
</dbReference>
<dbReference type="GO" id="GO:0005524">
    <property type="term" value="F:ATP binding"/>
    <property type="evidence" value="ECO:0007669"/>
    <property type="project" value="UniProtKB-UniRule"/>
</dbReference>
<name>A0ABD6ADE8_9EURY</name>
<dbReference type="GO" id="GO:0051536">
    <property type="term" value="F:iron-sulfur cluster binding"/>
    <property type="evidence" value="ECO:0007669"/>
    <property type="project" value="UniProtKB-UniRule"/>
</dbReference>
<dbReference type="HAMAP" id="MF_02040">
    <property type="entry name" value="Mrp_NBP35"/>
    <property type="match status" value="1"/>
</dbReference>
<comment type="subunit">
    <text evidence="8">Homodimer.</text>
</comment>
<sequence>MTEPAPGSTAERVRQALATAEIGRGDLFGDLAELDGIGAVDVAAGVAHVEITLPVPDAGIRARIEGEIADAATAVPGVETVVCGWRADPADAGERVAFIPDVKNVIAISSGKGGVGKSTVAANLAVALADAGAAVGLLDADIYGPNAPALLGLSDASPRTTHRDDLVPREAHGVKVMSMGFLVGEDDPIIWRGPIVDDVLKQLFGDVRWGDLDYLVVDLPPGTGDTQLSLVQHLPVTGAVIVTTPQSVAVDDARRGLRMFAKYGVPILGVVENMSGFTCTDCGHEHAIFGGEGGTRLAEEFEIPVLGRLPLDPAVGVLSEQSEPDERGVTLPLVGRLALPRSQEHREQGGRFPPIALREDGAGYGGGTRGAARTMATAVAARVNALARQSALLDE</sequence>
<evidence type="ECO:0000256" key="2">
    <source>
        <dbReference type="ARBA" id="ARBA00022741"/>
    </source>
</evidence>
<dbReference type="SUPFAM" id="SSF117916">
    <property type="entry name" value="Fe-S cluster assembly (FSCA) domain-like"/>
    <property type="match status" value="1"/>
</dbReference>
<evidence type="ECO:0000256" key="8">
    <source>
        <dbReference type="HAMAP-Rule" id="MF_02040"/>
    </source>
</evidence>
<evidence type="ECO:0000313" key="9">
    <source>
        <dbReference type="EMBL" id="MFC7318599.1"/>
    </source>
</evidence>
<dbReference type="InterPro" id="IPR044304">
    <property type="entry name" value="NUBPL-like"/>
</dbReference>
<organism evidence="9 10">
    <name type="scientific">Halomarina halobia</name>
    <dbReference type="NCBI Taxonomy" id="3033386"/>
    <lineage>
        <taxon>Archaea</taxon>
        <taxon>Methanobacteriati</taxon>
        <taxon>Methanobacteriota</taxon>
        <taxon>Stenosarchaea group</taxon>
        <taxon>Halobacteria</taxon>
        <taxon>Halobacteriales</taxon>
        <taxon>Natronomonadaceae</taxon>
        <taxon>Halomarina</taxon>
    </lineage>
</organism>
<dbReference type="Proteomes" id="UP001596547">
    <property type="component" value="Unassembled WGS sequence"/>
</dbReference>
<keyword evidence="3 8" id="KW-0067">ATP-binding</keyword>
<evidence type="ECO:0000256" key="3">
    <source>
        <dbReference type="ARBA" id="ARBA00022840"/>
    </source>
</evidence>
<dbReference type="FunFam" id="3.40.50.300:FF:001119">
    <property type="entry name" value="Iron-sulfur cluster carrier protein"/>
    <property type="match status" value="1"/>
</dbReference>